<sequence>MLSLIAVAALAAGSPDGLIRHYIRSNRDGSEPEHIVQFRPAATEVAVYKWVSKCATAAFVTAEMDPASWEAKYLDAGKVAKDGTQARFGRLSMEPNTRTLSASVTLPEGTISDTATMPAGMPWFLFDYDLGDLNAFLQERRPSDEFMFALALVWPDDKDFVRSMATIHAAHRGIEQRDGRSVRRFDLHFIAGTEGSGTLWTDPASGAIVEAEASVPNHPGMRDFRLKLDRTEAGGAAAWQRLLRGHYANCPA</sequence>
<gene>
    <name evidence="1" type="ORF">H9L12_02230</name>
</gene>
<reference evidence="1 2" key="1">
    <citation type="submission" date="2020-08" db="EMBL/GenBank/DDBJ databases">
        <title>Genome sequence of Sphingomonas rhizophila KACC 19189T.</title>
        <authorList>
            <person name="Hyun D.-W."/>
            <person name="Bae J.-W."/>
        </authorList>
    </citation>
    <scope>NUCLEOTIDE SEQUENCE [LARGE SCALE GENOMIC DNA]</scope>
    <source>
        <strain evidence="1 2">KACC 19189</strain>
    </source>
</reference>
<dbReference type="AlphaFoldDB" id="A0A7G9SC75"/>
<evidence type="ECO:0000313" key="1">
    <source>
        <dbReference type="EMBL" id="QNN65450.1"/>
    </source>
</evidence>
<name>A0A7G9SC75_9SPHN</name>
<dbReference type="RefSeq" id="WP_187542442.1">
    <property type="nucleotide sequence ID" value="NZ_CP060717.1"/>
</dbReference>
<dbReference type="KEGG" id="srhi:H9L12_02230"/>
<organism evidence="1 2">
    <name type="scientific">Sphingomonas rhizophila</name>
    <dbReference type="NCBI Taxonomy" id="2071607"/>
    <lineage>
        <taxon>Bacteria</taxon>
        <taxon>Pseudomonadati</taxon>
        <taxon>Pseudomonadota</taxon>
        <taxon>Alphaproteobacteria</taxon>
        <taxon>Sphingomonadales</taxon>
        <taxon>Sphingomonadaceae</taxon>
        <taxon>Sphingomonas</taxon>
    </lineage>
</organism>
<accession>A0A7G9SC75</accession>
<keyword evidence="2" id="KW-1185">Reference proteome</keyword>
<dbReference type="Proteomes" id="UP000515955">
    <property type="component" value="Chromosome"/>
</dbReference>
<evidence type="ECO:0000313" key="2">
    <source>
        <dbReference type="Proteomes" id="UP000515955"/>
    </source>
</evidence>
<protein>
    <submittedName>
        <fullName evidence="1">Uncharacterized protein</fullName>
    </submittedName>
</protein>
<dbReference type="EMBL" id="CP060717">
    <property type="protein sequence ID" value="QNN65450.1"/>
    <property type="molecule type" value="Genomic_DNA"/>
</dbReference>
<proteinExistence type="predicted"/>